<proteinExistence type="inferred from homology"/>
<dbReference type="Gene3D" id="3.40.50.720">
    <property type="entry name" value="NAD(P)-binding Rossmann-like Domain"/>
    <property type="match status" value="1"/>
</dbReference>
<dbReference type="InterPro" id="IPR036291">
    <property type="entry name" value="NAD(P)-bd_dom_sf"/>
</dbReference>
<dbReference type="EMBL" id="CAFBON010000263">
    <property type="protein sequence ID" value="CAB5005323.1"/>
    <property type="molecule type" value="Genomic_DNA"/>
</dbReference>
<reference evidence="3" key="1">
    <citation type="submission" date="2020-05" db="EMBL/GenBank/DDBJ databases">
        <authorList>
            <person name="Chiriac C."/>
            <person name="Salcher M."/>
            <person name="Ghai R."/>
            <person name="Kavagutti S V."/>
        </authorList>
    </citation>
    <scope>NUCLEOTIDE SEQUENCE</scope>
</reference>
<comment type="similarity">
    <text evidence="1">Belongs to the short-chain dehydrogenases/reductases (SDR) family.</text>
</comment>
<evidence type="ECO:0000256" key="2">
    <source>
        <dbReference type="ARBA" id="ARBA00023002"/>
    </source>
</evidence>
<dbReference type="SUPFAM" id="SSF51735">
    <property type="entry name" value="NAD(P)-binding Rossmann-fold domains"/>
    <property type="match status" value="1"/>
</dbReference>
<protein>
    <submittedName>
        <fullName evidence="3">Unannotated protein</fullName>
    </submittedName>
</protein>
<organism evidence="3">
    <name type="scientific">freshwater metagenome</name>
    <dbReference type="NCBI Taxonomy" id="449393"/>
    <lineage>
        <taxon>unclassified sequences</taxon>
        <taxon>metagenomes</taxon>
        <taxon>ecological metagenomes</taxon>
    </lineage>
</organism>
<accession>A0A6J6YP33</accession>
<gene>
    <name evidence="3" type="ORF">UFOPK3001_01558</name>
    <name evidence="4" type="ORF">UFOPK3417_00666</name>
    <name evidence="5" type="ORF">UFOPK3954_02006</name>
</gene>
<evidence type="ECO:0000256" key="1">
    <source>
        <dbReference type="ARBA" id="ARBA00006484"/>
    </source>
</evidence>
<dbReference type="PANTHER" id="PTHR43639">
    <property type="entry name" value="OXIDOREDUCTASE, SHORT-CHAIN DEHYDROGENASE/REDUCTASE FAMILY (AFU_ORTHOLOGUE AFUA_5G02870)"/>
    <property type="match status" value="1"/>
</dbReference>
<dbReference type="PRINTS" id="PR00081">
    <property type="entry name" value="GDHRDH"/>
</dbReference>
<dbReference type="CDD" id="cd05233">
    <property type="entry name" value="SDR_c"/>
    <property type="match status" value="1"/>
</dbReference>
<dbReference type="AlphaFoldDB" id="A0A6J6YP33"/>
<dbReference type="EMBL" id="CAFAAJ010000103">
    <property type="protein sequence ID" value="CAB4811172.1"/>
    <property type="molecule type" value="Genomic_DNA"/>
</dbReference>
<dbReference type="PANTHER" id="PTHR43639:SF1">
    <property type="entry name" value="SHORT-CHAIN DEHYDROGENASE_REDUCTASE FAMILY PROTEIN"/>
    <property type="match status" value="1"/>
</dbReference>
<dbReference type="Pfam" id="PF13561">
    <property type="entry name" value="adh_short_C2"/>
    <property type="match status" value="1"/>
</dbReference>
<evidence type="ECO:0000313" key="3">
    <source>
        <dbReference type="EMBL" id="CAB4811172.1"/>
    </source>
</evidence>
<keyword evidence="2" id="KW-0560">Oxidoreductase</keyword>
<evidence type="ECO:0000313" key="5">
    <source>
        <dbReference type="EMBL" id="CAB5005323.1"/>
    </source>
</evidence>
<evidence type="ECO:0000313" key="4">
    <source>
        <dbReference type="EMBL" id="CAB4869448.1"/>
    </source>
</evidence>
<name>A0A6J6YP33_9ZZZZ</name>
<dbReference type="EMBL" id="CAFBLR010000046">
    <property type="protein sequence ID" value="CAB4869448.1"/>
    <property type="molecule type" value="Genomic_DNA"/>
</dbReference>
<dbReference type="GO" id="GO:0016491">
    <property type="term" value="F:oxidoreductase activity"/>
    <property type="evidence" value="ECO:0007669"/>
    <property type="project" value="UniProtKB-KW"/>
</dbReference>
<dbReference type="InterPro" id="IPR002347">
    <property type="entry name" value="SDR_fam"/>
</dbReference>
<sequence>MKSPRPVCLITNAHTYVGPSLARVLARSAHDFVLHVPAPGRNTMDTPDQVLEALVEELGALGSAATVVRDADLSTAEGNQECVETALSTYGRLDACCLVTGMITAGRFLQATAETWEQQKRFNLDMVFHGLQAVLPPMLEARSGQVVVFTSAAGARPEPKVSLYSATRAGANALVRAVGLEHADSGVTVNAIGTNFMNFPGFRDANGMSDAARAERVLAAVPMHRLGELDELAEFTAVLLDGRSRFQTGQFFSFSGGWSS</sequence>